<keyword evidence="2" id="KW-1185">Reference proteome</keyword>
<dbReference type="AlphaFoldDB" id="A0AAV1F027"/>
<reference evidence="1" key="1">
    <citation type="submission" date="2023-08" db="EMBL/GenBank/DDBJ databases">
        <authorList>
            <person name="Alioto T."/>
            <person name="Alioto T."/>
            <person name="Gomez Garrido J."/>
        </authorList>
    </citation>
    <scope>NUCLEOTIDE SEQUENCE</scope>
</reference>
<proteinExistence type="predicted"/>
<protein>
    <submittedName>
        <fullName evidence="1">Uncharacterized protein</fullName>
    </submittedName>
</protein>
<gene>
    <name evidence="1" type="ORF">XNOV1_A025465</name>
</gene>
<evidence type="ECO:0000313" key="1">
    <source>
        <dbReference type="EMBL" id="CAJ1054320.1"/>
    </source>
</evidence>
<dbReference type="Proteomes" id="UP001178508">
    <property type="component" value="Chromosome 4"/>
</dbReference>
<organism evidence="1 2">
    <name type="scientific">Xyrichtys novacula</name>
    <name type="common">Pearly razorfish</name>
    <name type="synonym">Hemipteronotus novacula</name>
    <dbReference type="NCBI Taxonomy" id="13765"/>
    <lineage>
        <taxon>Eukaryota</taxon>
        <taxon>Metazoa</taxon>
        <taxon>Chordata</taxon>
        <taxon>Craniata</taxon>
        <taxon>Vertebrata</taxon>
        <taxon>Euteleostomi</taxon>
        <taxon>Actinopterygii</taxon>
        <taxon>Neopterygii</taxon>
        <taxon>Teleostei</taxon>
        <taxon>Neoteleostei</taxon>
        <taxon>Acanthomorphata</taxon>
        <taxon>Eupercaria</taxon>
        <taxon>Labriformes</taxon>
        <taxon>Labridae</taxon>
        <taxon>Xyrichtys</taxon>
    </lineage>
</organism>
<evidence type="ECO:0000313" key="2">
    <source>
        <dbReference type="Proteomes" id="UP001178508"/>
    </source>
</evidence>
<sequence>MPSCAAALQPADVNVAADGSSCFRTEGCRQRLLLRLINRSRGASERRDNHCAELFGPLSKALSVSIQGTNTESTSESSAAQ</sequence>
<dbReference type="EMBL" id="OY660867">
    <property type="protein sequence ID" value="CAJ1054320.1"/>
    <property type="molecule type" value="Genomic_DNA"/>
</dbReference>
<accession>A0AAV1F027</accession>
<name>A0AAV1F027_XYRNO</name>